<name>A0A420YIR8_9PEZI</name>
<keyword evidence="4" id="KW-1185">Reference proteome</keyword>
<sequence length="724" mass="81678">MAEVVPTYAGPSCHTCCDLRPNRAFPLADGTWEDYNAQTGSLKTTLTIGALFVFSVQKAARGGCENCALLLEAIETIEGKSIDEIEVTDEAISLYGKLDEPLAIEYDIVGGAHMAIELFRVAGHPNSGSMQGQRYNDSSTHGSEMWSGRSLNSEREDCIGPGTLVSESITPSTAARYARVSLEACQRSHEGCRRDDRPELPTRVVYVGSKDRSVRLYHSKPSERDDYVALSYCWGKSQPLTTTRENLQMMINGISWDQVPKTLREAMEFTRKLGVPYIWIDALCIIQNDAQDWEIEAARMRTIYEHALLTLSATSSPDVSIGCFLPRTKPAHRLSAPDVFVRISCTTTHASLFKYAQDGNGIDFSPYAAMSRGWIFQERLLSPRILYAAYDELIWECRACITCECSPVDRYRGLGVNAVTEYKKHEWERQQFGEEYGDDHATAAAGIVRIWLDLLAAYSHREFGFYSDRLVALSGIAQKFQNLDRLGEYHAGIWQFSMVTQLAWARWPGQRIRESARVGGPSWSWAAVNQPVIFAEIYRPSMIRTQFQVWDCRSELKTTDPTGAVSAGILTVEAPTVVGTLVTGPNRMALLESYYDTYKGLVHKDMLEVYVQVDDVTLLMTADVCQWANGSEARGQMQKEEILRPGEEVVIAELFETVEGREHEADGVYRTWRCPWLVLRKLTGKQAYQRIGLIDFSDRSDFKKEEQDRELLRPLEQRRTLVIV</sequence>
<dbReference type="STRING" id="177199.A0A420YIR8"/>
<dbReference type="PANTHER" id="PTHR33112:SF9">
    <property type="entry name" value="HETEROKARYON INCOMPATIBILITY DOMAIN-CONTAINING PROTEIN"/>
    <property type="match status" value="1"/>
</dbReference>
<feature type="compositionally biased region" description="Polar residues" evidence="1">
    <location>
        <begin position="129"/>
        <end position="142"/>
    </location>
</feature>
<feature type="region of interest" description="Disordered" evidence="1">
    <location>
        <begin position="129"/>
        <end position="153"/>
    </location>
</feature>
<comment type="caution">
    <text evidence="3">The sequence shown here is derived from an EMBL/GenBank/DDBJ whole genome shotgun (WGS) entry which is preliminary data.</text>
</comment>
<evidence type="ECO:0000259" key="2">
    <source>
        <dbReference type="Pfam" id="PF06985"/>
    </source>
</evidence>
<dbReference type="InterPro" id="IPR010730">
    <property type="entry name" value="HET"/>
</dbReference>
<dbReference type="EMBL" id="QVQW01000007">
    <property type="protein sequence ID" value="RKU47767.1"/>
    <property type="molecule type" value="Genomic_DNA"/>
</dbReference>
<gene>
    <name evidence="3" type="ORF">DL546_005659</name>
</gene>
<protein>
    <recommendedName>
        <fullName evidence="2">Heterokaryon incompatibility domain-containing protein</fullName>
    </recommendedName>
</protein>
<proteinExistence type="predicted"/>
<reference evidence="3 4" key="1">
    <citation type="submission" date="2018-08" db="EMBL/GenBank/DDBJ databases">
        <title>Draft genome of the lignicolous fungus Coniochaeta pulveracea.</title>
        <authorList>
            <person name="Borstlap C.J."/>
            <person name="De Witt R.N."/>
            <person name="Botha A."/>
            <person name="Volschenk H."/>
        </authorList>
    </citation>
    <scope>NUCLEOTIDE SEQUENCE [LARGE SCALE GENOMIC DNA]</scope>
    <source>
        <strain evidence="3 4">CAB683</strain>
    </source>
</reference>
<evidence type="ECO:0000313" key="3">
    <source>
        <dbReference type="EMBL" id="RKU47767.1"/>
    </source>
</evidence>
<dbReference type="AlphaFoldDB" id="A0A420YIR8"/>
<evidence type="ECO:0000256" key="1">
    <source>
        <dbReference type="SAM" id="MobiDB-lite"/>
    </source>
</evidence>
<dbReference type="Pfam" id="PF06985">
    <property type="entry name" value="HET"/>
    <property type="match status" value="1"/>
</dbReference>
<evidence type="ECO:0000313" key="4">
    <source>
        <dbReference type="Proteomes" id="UP000275385"/>
    </source>
</evidence>
<accession>A0A420YIR8</accession>
<organism evidence="3 4">
    <name type="scientific">Coniochaeta pulveracea</name>
    <dbReference type="NCBI Taxonomy" id="177199"/>
    <lineage>
        <taxon>Eukaryota</taxon>
        <taxon>Fungi</taxon>
        <taxon>Dikarya</taxon>
        <taxon>Ascomycota</taxon>
        <taxon>Pezizomycotina</taxon>
        <taxon>Sordariomycetes</taxon>
        <taxon>Sordariomycetidae</taxon>
        <taxon>Coniochaetales</taxon>
        <taxon>Coniochaetaceae</taxon>
        <taxon>Coniochaeta</taxon>
    </lineage>
</organism>
<feature type="domain" description="Heterokaryon incompatibility" evidence="2">
    <location>
        <begin position="227"/>
        <end position="378"/>
    </location>
</feature>
<dbReference type="Proteomes" id="UP000275385">
    <property type="component" value="Unassembled WGS sequence"/>
</dbReference>
<dbReference type="OrthoDB" id="5125733at2759"/>
<dbReference type="PANTHER" id="PTHR33112">
    <property type="entry name" value="DOMAIN PROTEIN, PUTATIVE-RELATED"/>
    <property type="match status" value="1"/>
</dbReference>